<sequence length="232" mass="26199">MSKNYGHAEIVDLGNFDQVSIFCSDIRNMPPDKTADAEFTIKEAINSISKKAKECGDSSMTGLYVALIEKIKNELSISFPFVTSYSNNAMNTVANDDLINNPGKLGAMLFSSQQVDGCFDLDILLESAGLLYRYDYEYLKSMDKGKRARQGNSVALKKRNKVDILYSGRLWVSSFRELSDVQEFFNFGGKGVVVLKFLKNTELTIFITHNYFHHYSLLKDLLSHSTIPKRIN</sequence>
<proteinExistence type="predicted"/>
<protein>
    <submittedName>
        <fullName evidence="1">Uncharacterized protein</fullName>
    </submittedName>
</protein>
<name>A0A1Y1VTE2_9FUNG</name>
<gene>
    <name evidence="1" type="ORF">BCR32DRAFT_298046</name>
</gene>
<accession>A0A1Y1VTE2</accession>
<evidence type="ECO:0000313" key="2">
    <source>
        <dbReference type="Proteomes" id="UP000193944"/>
    </source>
</evidence>
<dbReference type="AlphaFoldDB" id="A0A1Y1VTE2"/>
<comment type="caution">
    <text evidence="1">The sequence shown here is derived from an EMBL/GenBank/DDBJ whole genome shotgun (WGS) entry which is preliminary data.</text>
</comment>
<evidence type="ECO:0000313" key="1">
    <source>
        <dbReference type="EMBL" id="ORX64548.1"/>
    </source>
</evidence>
<reference evidence="1 2" key="2">
    <citation type="submission" date="2016-08" db="EMBL/GenBank/DDBJ databases">
        <title>Pervasive Adenine N6-methylation of Active Genes in Fungi.</title>
        <authorList>
            <consortium name="DOE Joint Genome Institute"/>
            <person name="Mondo S.J."/>
            <person name="Dannebaum R.O."/>
            <person name="Kuo R.C."/>
            <person name="Labutti K."/>
            <person name="Haridas S."/>
            <person name="Kuo A."/>
            <person name="Salamov A."/>
            <person name="Ahrendt S.R."/>
            <person name="Lipzen A."/>
            <person name="Sullivan W."/>
            <person name="Andreopoulos W.B."/>
            <person name="Clum A."/>
            <person name="Lindquist E."/>
            <person name="Daum C."/>
            <person name="Ramamoorthy G.K."/>
            <person name="Gryganskyi A."/>
            <person name="Culley D."/>
            <person name="Magnuson J.K."/>
            <person name="James T.Y."/>
            <person name="O'Malley M.A."/>
            <person name="Stajich J.E."/>
            <person name="Spatafora J.W."/>
            <person name="Visel A."/>
            <person name="Grigoriev I.V."/>
        </authorList>
    </citation>
    <scope>NUCLEOTIDE SEQUENCE [LARGE SCALE GENOMIC DNA]</scope>
    <source>
        <strain evidence="1 2">S4</strain>
    </source>
</reference>
<keyword evidence="2" id="KW-1185">Reference proteome</keyword>
<organism evidence="1 2">
    <name type="scientific">Anaeromyces robustus</name>
    <dbReference type="NCBI Taxonomy" id="1754192"/>
    <lineage>
        <taxon>Eukaryota</taxon>
        <taxon>Fungi</taxon>
        <taxon>Fungi incertae sedis</taxon>
        <taxon>Chytridiomycota</taxon>
        <taxon>Chytridiomycota incertae sedis</taxon>
        <taxon>Neocallimastigomycetes</taxon>
        <taxon>Neocallimastigales</taxon>
        <taxon>Neocallimastigaceae</taxon>
        <taxon>Anaeromyces</taxon>
    </lineage>
</organism>
<reference evidence="1 2" key="1">
    <citation type="submission" date="2016-08" db="EMBL/GenBank/DDBJ databases">
        <title>A Parts List for Fungal Cellulosomes Revealed by Comparative Genomics.</title>
        <authorList>
            <consortium name="DOE Joint Genome Institute"/>
            <person name="Haitjema C.H."/>
            <person name="Gilmore S.P."/>
            <person name="Henske J.K."/>
            <person name="Solomon K.V."/>
            <person name="De Groot R."/>
            <person name="Kuo A."/>
            <person name="Mondo S.J."/>
            <person name="Salamov A.A."/>
            <person name="Labutti K."/>
            <person name="Zhao Z."/>
            <person name="Chiniquy J."/>
            <person name="Barry K."/>
            <person name="Brewer H.M."/>
            <person name="Purvine S.O."/>
            <person name="Wright A.T."/>
            <person name="Boxma B."/>
            <person name="Van Alen T."/>
            <person name="Hackstein J.H."/>
            <person name="Baker S.E."/>
            <person name="Grigoriev I.V."/>
            <person name="O'Malley M.A."/>
        </authorList>
    </citation>
    <scope>NUCLEOTIDE SEQUENCE [LARGE SCALE GENOMIC DNA]</scope>
    <source>
        <strain evidence="1 2">S4</strain>
    </source>
</reference>
<dbReference type="OrthoDB" id="2136115at2759"/>
<dbReference type="Proteomes" id="UP000193944">
    <property type="component" value="Unassembled WGS sequence"/>
</dbReference>
<dbReference type="EMBL" id="MCFG01000517">
    <property type="protein sequence ID" value="ORX64548.1"/>
    <property type="molecule type" value="Genomic_DNA"/>
</dbReference>